<accession>M2PHW7</accession>
<evidence type="ECO:0000256" key="1">
    <source>
        <dbReference type="SAM" id="Phobius"/>
    </source>
</evidence>
<feature type="transmembrane region" description="Helical" evidence="1">
    <location>
        <begin position="119"/>
        <end position="144"/>
    </location>
</feature>
<dbReference type="InterPro" id="IPR045339">
    <property type="entry name" value="DUF6534"/>
</dbReference>
<keyword evidence="4" id="KW-1185">Reference proteome</keyword>
<dbReference type="Proteomes" id="UP000016930">
    <property type="component" value="Unassembled WGS sequence"/>
</dbReference>
<dbReference type="PANTHER" id="PTHR40465:SF1">
    <property type="entry name" value="DUF6534 DOMAIN-CONTAINING PROTEIN"/>
    <property type="match status" value="1"/>
</dbReference>
<organism evidence="3 4">
    <name type="scientific">Ceriporiopsis subvermispora (strain B)</name>
    <name type="common">White-rot fungus</name>
    <name type="synonym">Gelatoporia subvermispora</name>
    <dbReference type="NCBI Taxonomy" id="914234"/>
    <lineage>
        <taxon>Eukaryota</taxon>
        <taxon>Fungi</taxon>
        <taxon>Dikarya</taxon>
        <taxon>Basidiomycota</taxon>
        <taxon>Agaricomycotina</taxon>
        <taxon>Agaricomycetes</taxon>
        <taxon>Polyporales</taxon>
        <taxon>Gelatoporiaceae</taxon>
        <taxon>Gelatoporia</taxon>
    </lineage>
</organism>
<protein>
    <recommendedName>
        <fullName evidence="2">DUF6534 domain-containing protein</fullName>
    </recommendedName>
</protein>
<keyword evidence="1" id="KW-0812">Transmembrane</keyword>
<keyword evidence="1" id="KW-1133">Transmembrane helix</keyword>
<dbReference type="OrthoDB" id="2535105at2759"/>
<evidence type="ECO:0000313" key="4">
    <source>
        <dbReference type="Proteomes" id="UP000016930"/>
    </source>
</evidence>
<feature type="domain" description="DUF6534" evidence="2">
    <location>
        <begin position="166"/>
        <end position="251"/>
    </location>
</feature>
<name>M2PHW7_CERS8</name>
<proteinExistence type="predicted"/>
<dbReference type="Pfam" id="PF20152">
    <property type="entry name" value="DUF6534"/>
    <property type="match status" value="1"/>
</dbReference>
<keyword evidence="1" id="KW-0472">Membrane</keyword>
<feature type="transmembrane region" description="Helical" evidence="1">
    <location>
        <begin position="226"/>
        <end position="247"/>
    </location>
</feature>
<reference evidence="3 4" key="1">
    <citation type="journal article" date="2012" name="Proc. Natl. Acad. Sci. U.S.A.">
        <title>Comparative genomics of Ceriporiopsis subvermispora and Phanerochaete chrysosporium provide insight into selective ligninolysis.</title>
        <authorList>
            <person name="Fernandez-Fueyo E."/>
            <person name="Ruiz-Duenas F.J."/>
            <person name="Ferreira P."/>
            <person name="Floudas D."/>
            <person name="Hibbett D.S."/>
            <person name="Canessa P."/>
            <person name="Larrondo L.F."/>
            <person name="James T.Y."/>
            <person name="Seelenfreund D."/>
            <person name="Lobos S."/>
            <person name="Polanco R."/>
            <person name="Tello M."/>
            <person name="Honda Y."/>
            <person name="Watanabe T."/>
            <person name="Watanabe T."/>
            <person name="Ryu J.S."/>
            <person name="Kubicek C.P."/>
            <person name="Schmoll M."/>
            <person name="Gaskell J."/>
            <person name="Hammel K.E."/>
            <person name="St John F.J."/>
            <person name="Vanden Wymelenberg A."/>
            <person name="Sabat G."/>
            <person name="Splinter BonDurant S."/>
            <person name="Syed K."/>
            <person name="Yadav J.S."/>
            <person name="Doddapaneni H."/>
            <person name="Subramanian V."/>
            <person name="Lavin J.L."/>
            <person name="Oguiza J.A."/>
            <person name="Perez G."/>
            <person name="Pisabarro A.G."/>
            <person name="Ramirez L."/>
            <person name="Santoyo F."/>
            <person name="Master E."/>
            <person name="Coutinho P.M."/>
            <person name="Henrissat B."/>
            <person name="Lombard V."/>
            <person name="Magnuson J.K."/>
            <person name="Kuees U."/>
            <person name="Hori C."/>
            <person name="Igarashi K."/>
            <person name="Samejima M."/>
            <person name="Held B.W."/>
            <person name="Barry K.W."/>
            <person name="LaButti K.M."/>
            <person name="Lapidus A."/>
            <person name="Lindquist E.A."/>
            <person name="Lucas S.M."/>
            <person name="Riley R."/>
            <person name="Salamov A.A."/>
            <person name="Hoffmeister D."/>
            <person name="Schwenk D."/>
            <person name="Hadar Y."/>
            <person name="Yarden O."/>
            <person name="de Vries R.P."/>
            <person name="Wiebenga A."/>
            <person name="Stenlid J."/>
            <person name="Eastwood D."/>
            <person name="Grigoriev I.V."/>
            <person name="Berka R.M."/>
            <person name="Blanchette R.A."/>
            <person name="Kersten P."/>
            <person name="Martinez A.T."/>
            <person name="Vicuna R."/>
            <person name="Cullen D."/>
        </authorList>
    </citation>
    <scope>NUCLEOTIDE SEQUENCE [LARGE SCALE GENOMIC DNA]</scope>
    <source>
        <strain evidence="3 4">B</strain>
    </source>
</reference>
<dbReference type="HOGENOM" id="CLU_046025_5_4_1"/>
<evidence type="ECO:0000313" key="3">
    <source>
        <dbReference type="EMBL" id="EMD35694.1"/>
    </source>
</evidence>
<feature type="transmembrane region" description="Helical" evidence="1">
    <location>
        <begin position="12"/>
        <end position="34"/>
    </location>
</feature>
<evidence type="ECO:0000259" key="2">
    <source>
        <dbReference type="Pfam" id="PF20152"/>
    </source>
</evidence>
<feature type="transmembrane region" description="Helical" evidence="1">
    <location>
        <begin position="156"/>
        <end position="181"/>
    </location>
</feature>
<dbReference type="PANTHER" id="PTHR40465">
    <property type="entry name" value="CHROMOSOME 1, WHOLE GENOME SHOTGUN SEQUENCE"/>
    <property type="match status" value="1"/>
</dbReference>
<feature type="transmembrane region" description="Helical" evidence="1">
    <location>
        <begin position="86"/>
        <end position="107"/>
    </location>
</feature>
<dbReference type="AlphaFoldDB" id="M2PHW7"/>
<feature type="transmembrane region" description="Helical" evidence="1">
    <location>
        <begin position="193"/>
        <end position="220"/>
    </location>
</feature>
<dbReference type="EMBL" id="KB445800">
    <property type="protein sequence ID" value="EMD35694.1"/>
    <property type="molecule type" value="Genomic_DNA"/>
</dbReference>
<dbReference type="STRING" id="914234.M2PHW7"/>
<gene>
    <name evidence="3" type="ORF">CERSUDRAFT_96803</name>
</gene>
<sequence length="307" mass="34219">MNANNDNTLGACLLGVIVASIFYGITVLQTYMYYRRYQHDGKLLKSTIGLLFTRLLDTIHEVFAIHVIYTVLVTRNGSPTALSAPPWSVVVNVLLTGISDVIVRLLFCQRLWKFSSNRFVVLPVFLGNACTLAGAIAFVVKAATLDSFPTFKTVSWTWYLALVSGVATDLILATSLVFYLWKSRTGFRRTDSMVQVLIMYCINTTLLTSLCETTCFITLATMPDTFVYYTFFTILPKLLLNSLLATYNARDTVRETYRGSGDLISIPLSSPTYGRSVGTGAMNIDQTLDTIRIHKVTETISDMLKEP</sequence>